<accession>A0A9P4N9A1</accession>
<dbReference type="EMBL" id="ML986584">
    <property type="protein sequence ID" value="KAF2268961.1"/>
    <property type="molecule type" value="Genomic_DNA"/>
</dbReference>
<gene>
    <name evidence="1" type="ORF">CC78DRAFT_565074</name>
</gene>
<keyword evidence="2" id="KW-1185">Reference proteome</keyword>
<organism evidence="1 2">
    <name type="scientific">Lojkania enalia</name>
    <dbReference type="NCBI Taxonomy" id="147567"/>
    <lineage>
        <taxon>Eukaryota</taxon>
        <taxon>Fungi</taxon>
        <taxon>Dikarya</taxon>
        <taxon>Ascomycota</taxon>
        <taxon>Pezizomycotina</taxon>
        <taxon>Dothideomycetes</taxon>
        <taxon>Pleosporomycetidae</taxon>
        <taxon>Pleosporales</taxon>
        <taxon>Pleosporales incertae sedis</taxon>
        <taxon>Lojkania</taxon>
    </lineage>
</organism>
<protein>
    <submittedName>
        <fullName evidence="1">Uncharacterized protein</fullName>
    </submittedName>
</protein>
<dbReference type="AlphaFoldDB" id="A0A9P4N9A1"/>
<dbReference type="Proteomes" id="UP000800093">
    <property type="component" value="Unassembled WGS sequence"/>
</dbReference>
<sequence>MFIRVDQELPEFLALCRAHSKKAVWIAGDLPSRPRDVLGRMGIRGGYVITEHGFVGKGRRHLFWALTRKLRVSPVGVVYVGEGEDVERTREAACLGVSFDKSLSAKRELLGSEQENSLAAGNYCSLKKNSYH</sequence>
<proteinExistence type="predicted"/>
<evidence type="ECO:0000313" key="1">
    <source>
        <dbReference type="EMBL" id="KAF2268961.1"/>
    </source>
</evidence>
<reference evidence="2" key="1">
    <citation type="journal article" date="2020" name="Stud. Mycol.">
        <title>101 Dothideomycetes genomes: A test case for predicting lifestyles and emergence of pathogens.</title>
        <authorList>
            <person name="Haridas S."/>
            <person name="Albert R."/>
            <person name="Binder M."/>
            <person name="Bloem J."/>
            <person name="LaButti K."/>
            <person name="Salamov A."/>
            <person name="Andreopoulos B."/>
            <person name="Baker S."/>
            <person name="Barry K."/>
            <person name="Bills G."/>
            <person name="Bluhm B."/>
            <person name="Cannon C."/>
            <person name="Castanera R."/>
            <person name="Culley D."/>
            <person name="Daum C."/>
            <person name="Ezra D."/>
            <person name="Gonzalez J."/>
            <person name="Henrissat B."/>
            <person name="Kuo A."/>
            <person name="Liang C."/>
            <person name="Lipzen A."/>
            <person name="Lutzoni F."/>
            <person name="Magnuson J."/>
            <person name="Mondo S."/>
            <person name="Nolan M."/>
            <person name="Ohm R."/>
            <person name="Pangilinan J."/>
            <person name="Park H.-J."/>
            <person name="Ramirez L."/>
            <person name="Alfaro M."/>
            <person name="Sun H."/>
            <person name="Tritt A."/>
            <person name="Yoshinaga Y."/>
            <person name="Zwiers L.-H."/>
            <person name="Turgeon B."/>
            <person name="Goodwin S."/>
            <person name="Spatafora J."/>
            <person name="Crous P."/>
            <person name="Grigoriev I."/>
        </authorList>
    </citation>
    <scope>NUCLEOTIDE SEQUENCE [LARGE SCALE GENOMIC DNA]</scope>
    <source>
        <strain evidence="2">CBS 304.66</strain>
    </source>
</reference>
<comment type="caution">
    <text evidence="1">The sequence shown here is derived from an EMBL/GenBank/DDBJ whole genome shotgun (WGS) entry which is preliminary data.</text>
</comment>
<name>A0A9P4N9A1_9PLEO</name>
<evidence type="ECO:0000313" key="2">
    <source>
        <dbReference type="Proteomes" id="UP000800093"/>
    </source>
</evidence>